<organism evidence="3 4">
    <name type="scientific">Aquimarina atlantica</name>
    <dbReference type="NCBI Taxonomy" id="1317122"/>
    <lineage>
        <taxon>Bacteria</taxon>
        <taxon>Pseudomonadati</taxon>
        <taxon>Bacteroidota</taxon>
        <taxon>Flavobacteriia</taxon>
        <taxon>Flavobacteriales</taxon>
        <taxon>Flavobacteriaceae</taxon>
        <taxon>Aquimarina</taxon>
    </lineage>
</organism>
<dbReference type="PROSITE" id="PS50943">
    <property type="entry name" value="HTH_CROC1"/>
    <property type="match status" value="1"/>
</dbReference>
<comment type="caution">
    <text evidence="3">The sequence shown here is derived from an EMBL/GenBank/DDBJ whole genome shotgun (WGS) entry which is preliminary data.</text>
</comment>
<dbReference type="GO" id="GO:0003677">
    <property type="term" value="F:DNA binding"/>
    <property type="evidence" value="ECO:0007669"/>
    <property type="project" value="InterPro"/>
</dbReference>
<dbReference type="InterPro" id="IPR010982">
    <property type="entry name" value="Lambda_DNA-bd_dom_sf"/>
</dbReference>
<accession>A0A023C0R4</accession>
<dbReference type="eggNOG" id="COG1426">
    <property type="taxonomic scope" value="Bacteria"/>
</dbReference>
<sequence>MNVNNLSDEQILVELTQRVKQRRLNLNITQDELSKRAGVHVQTIKNFESGKTTTLLTFIQILRAFGDLNALSSLFPDPGISPIELLKLKGKERERASRSSKNQKEDPLW</sequence>
<evidence type="ECO:0000313" key="4">
    <source>
        <dbReference type="Proteomes" id="UP000023541"/>
    </source>
</evidence>
<dbReference type="CDD" id="cd00093">
    <property type="entry name" value="HTH_XRE"/>
    <property type="match status" value="1"/>
</dbReference>
<keyword evidence="4" id="KW-1185">Reference proteome</keyword>
<evidence type="ECO:0000259" key="2">
    <source>
        <dbReference type="PROSITE" id="PS50943"/>
    </source>
</evidence>
<dbReference type="EMBL" id="AQRA01000001">
    <property type="protein sequence ID" value="EZH75794.1"/>
    <property type="molecule type" value="Genomic_DNA"/>
</dbReference>
<dbReference type="Proteomes" id="UP000023541">
    <property type="component" value="Unassembled WGS sequence"/>
</dbReference>
<dbReference type="Pfam" id="PF01381">
    <property type="entry name" value="HTH_3"/>
    <property type="match status" value="1"/>
</dbReference>
<reference evidence="3 4" key="1">
    <citation type="submission" date="2014-04" db="EMBL/GenBank/DDBJ databases">
        <title>Aquimarina sp. 22II-S11-z7 Genome Sequencing.</title>
        <authorList>
            <person name="Lai Q."/>
        </authorList>
    </citation>
    <scope>NUCLEOTIDE SEQUENCE [LARGE SCALE GENOMIC DNA]</scope>
    <source>
        <strain evidence="3 4">22II-S11-z7</strain>
    </source>
</reference>
<dbReference type="SMART" id="SM00530">
    <property type="entry name" value="HTH_XRE"/>
    <property type="match status" value="1"/>
</dbReference>
<feature type="domain" description="HTH cro/C1-type" evidence="2">
    <location>
        <begin position="19"/>
        <end position="71"/>
    </location>
</feature>
<dbReference type="AlphaFoldDB" id="A0A023C0R4"/>
<dbReference type="RefSeq" id="WP_034238486.1">
    <property type="nucleotide sequence ID" value="NZ_AQRA01000001.1"/>
</dbReference>
<dbReference type="InterPro" id="IPR001387">
    <property type="entry name" value="Cro/C1-type_HTH"/>
</dbReference>
<evidence type="ECO:0000256" key="1">
    <source>
        <dbReference type="SAM" id="MobiDB-lite"/>
    </source>
</evidence>
<dbReference type="OrthoDB" id="8690238at2"/>
<dbReference type="STRING" id="1317122.ATO12_03125"/>
<gene>
    <name evidence="3" type="ORF">ATO12_03125</name>
</gene>
<feature type="region of interest" description="Disordered" evidence="1">
    <location>
        <begin position="90"/>
        <end position="109"/>
    </location>
</feature>
<name>A0A023C0R4_9FLAO</name>
<dbReference type="Gene3D" id="1.10.260.40">
    <property type="entry name" value="lambda repressor-like DNA-binding domains"/>
    <property type="match status" value="1"/>
</dbReference>
<dbReference type="SUPFAM" id="SSF47413">
    <property type="entry name" value="lambda repressor-like DNA-binding domains"/>
    <property type="match status" value="1"/>
</dbReference>
<evidence type="ECO:0000313" key="3">
    <source>
        <dbReference type="EMBL" id="EZH75794.1"/>
    </source>
</evidence>
<proteinExistence type="predicted"/>
<protein>
    <recommendedName>
        <fullName evidence="2">HTH cro/C1-type domain-containing protein</fullName>
    </recommendedName>
</protein>